<dbReference type="Proteomes" id="UP001224781">
    <property type="component" value="Unassembled WGS sequence"/>
</dbReference>
<keyword evidence="3" id="KW-1185">Reference proteome</keyword>
<comment type="caution">
    <text evidence="2">The sequence shown here is derived from an EMBL/GenBank/DDBJ whole genome shotgun (WGS) entry which is preliminary data.</text>
</comment>
<evidence type="ECO:0000313" key="2">
    <source>
        <dbReference type="EMBL" id="MDQ1186903.1"/>
    </source>
</evidence>
<evidence type="ECO:0000256" key="1">
    <source>
        <dbReference type="SAM" id="MobiDB-lite"/>
    </source>
</evidence>
<accession>A0ABU0UQ74</accession>
<feature type="region of interest" description="Disordered" evidence="1">
    <location>
        <begin position="56"/>
        <end position="83"/>
    </location>
</feature>
<sequence length="83" mass="8748">MCGSEAKGRQRGIACADCGLWRGPANLSVVILGRGPPLTGLWGRNCYDSSECVASPSALRDRGGPLGKVTERENLSPKHLSPI</sequence>
<feature type="compositionally biased region" description="Basic and acidic residues" evidence="1">
    <location>
        <begin position="59"/>
        <end position="76"/>
    </location>
</feature>
<protein>
    <submittedName>
        <fullName evidence="2">Uncharacterized protein</fullName>
    </submittedName>
</protein>
<organism evidence="2 3">
    <name type="scientific">Agrobacterium larrymoorei</name>
    <dbReference type="NCBI Taxonomy" id="160699"/>
    <lineage>
        <taxon>Bacteria</taxon>
        <taxon>Pseudomonadati</taxon>
        <taxon>Pseudomonadota</taxon>
        <taxon>Alphaproteobacteria</taxon>
        <taxon>Hyphomicrobiales</taxon>
        <taxon>Rhizobiaceae</taxon>
        <taxon>Rhizobium/Agrobacterium group</taxon>
        <taxon>Agrobacterium</taxon>
    </lineage>
</organism>
<evidence type="ECO:0000313" key="3">
    <source>
        <dbReference type="Proteomes" id="UP001224781"/>
    </source>
</evidence>
<name>A0ABU0UQ74_9HYPH</name>
<reference evidence="2 3" key="1">
    <citation type="submission" date="2023-07" db="EMBL/GenBank/DDBJ databases">
        <title>Functional and genomic diversity of the sorghum phyllosphere microbiome.</title>
        <authorList>
            <person name="Shade A."/>
        </authorList>
    </citation>
    <scope>NUCLEOTIDE SEQUENCE [LARGE SCALE GENOMIC DNA]</scope>
    <source>
        <strain evidence="2 3">SORGH_AS_1126</strain>
    </source>
</reference>
<gene>
    <name evidence="2" type="ORF">QE408_004046</name>
</gene>
<dbReference type="EMBL" id="JAUTBL010000002">
    <property type="protein sequence ID" value="MDQ1186903.1"/>
    <property type="molecule type" value="Genomic_DNA"/>
</dbReference>
<proteinExistence type="predicted"/>